<proteinExistence type="predicted"/>
<accession>A0AAV7MFQ1</accession>
<sequence length="66" mass="7721">DRMRRWMARSVSPNQEFRLQMAKLKLEEKHALKKLAYERSQKELELRATQSESSSCGSINAVPDKK</sequence>
<evidence type="ECO:0000256" key="1">
    <source>
        <dbReference type="SAM" id="MobiDB-lite"/>
    </source>
</evidence>
<evidence type="ECO:0000313" key="3">
    <source>
        <dbReference type="Proteomes" id="UP001066276"/>
    </source>
</evidence>
<evidence type="ECO:0000313" key="2">
    <source>
        <dbReference type="EMBL" id="KAJ1100713.1"/>
    </source>
</evidence>
<protein>
    <submittedName>
        <fullName evidence="2">Uncharacterized protein</fullName>
    </submittedName>
</protein>
<name>A0AAV7MFQ1_PLEWA</name>
<gene>
    <name evidence="2" type="ORF">NDU88_005794</name>
</gene>
<comment type="caution">
    <text evidence="2">The sequence shown here is derived from an EMBL/GenBank/DDBJ whole genome shotgun (WGS) entry which is preliminary data.</text>
</comment>
<feature type="non-terminal residue" evidence="2">
    <location>
        <position position="66"/>
    </location>
</feature>
<feature type="non-terminal residue" evidence="2">
    <location>
        <position position="1"/>
    </location>
</feature>
<organism evidence="2 3">
    <name type="scientific">Pleurodeles waltl</name>
    <name type="common">Iberian ribbed newt</name>
    <dbReference type="NCBI Taxonomy" id="8319"/>
    <lineage>
        <taxon>Eukaryota</taxon>
        <taxon>Metazoa</taxon>
        <taxon>Chordata</taxon>
        <taxon>Craniata</taxon>
        <taxon>Vertebrata</taxon>
        <taxon>Euteleostomi</taxon>
        <taxon>Amphibia</taxon>
        <taxon>Batrachia</taxon>
        <taxon>Caudata</taxon>
        <taxon>Salamandroidea</taxon>
        <taxon>Salamandridae</taxon>
        <taxon>Pleurodelinae</taxon>
        <taxon>Pleurodeles</taxon>
    </lineage>
</organism>
<feature type="compositionally biased region" description="Polar residues" evidence="1">
    <location>
        <begin position="48"/>
        <end position="58"/>
    </location>
</feature>
<reference evidence="2" key="1">
    <citation type="journal article" date="2022" name="bioRxiv">
        <title>Sequencing and chromosome-scale assembly of the giantPleurodeles waltlgenome.</title>
        <authorList>
            <person name="Brown T."/>
            <person name="Elewa A."/>
            <person name="Iarovenko S."/>
            <person name="Subramanian E."/>
            <person name="Araus A.J."/>
            <person name="Petzold A."/>
            <person name="Susuki M."/>
            <person name="Suzuki K.-i.T."/>
            <person name="Hayashi T."/>
            <person name="Toyoda A."/>
            <person name="Oliveira C."/>
            <person name="Osipova E."/>
            <person name="Leigh N.D."/>
            <person name="Simon A."/>
            <person name="Yun M.H."/>
        </authorList>
    </citation>
    <scope>NUCLEOTIDE SEQUENCE</scope>
    <source>
        <strain evidence="2">20211129_DDA</strain>
        <tissue evidence="2">Liver</tissue>
    </source>
</reference>
<dbReference type="AlphaFoldDB" id="A0AAV7MFQ1"/>
<dbReference type="EMBL" id="JANPWB010000014">
    <property type="protein sequence ID" value="KAJ1100713.1"/>
    <property type="molecule type" value="Genomic_DNA"/>
</dbReference>
<dbReference type="Proteomes" id="UP001066276">
    <property type="component" value="Chromosome 10"/>
</dbReference>
<keyword evidence="3" id="KW-1185">Reference proteome</keyword>
<feature type="region of interest" description="Disordered" evidence="1">
    <location>
        <begin position="46"/>
        <end position="66"/>
    </location>
</feature>